<dbReference type="Proteomes" id="UP001159363">
    <property type="component" value="Chromosome 2"/>
</dbReference>
<gene>
    <name evidence="2" type="ORF">PR048_004986</name>
</gene>
<protein>
    <recommendedName>
        <fullName evidence="4">CCHC-type domain-containing protein</fullName>
    </recommendedName>
</protein>
<dbReference type="EMBL" id="JARBHB010000002">
    <property type="protein sequence ID" value="KAJ8892406.1"/>
    <property type="molecule type" value="Genomic_DNA"/>
</dbReference>
<comment type="caution">
    <text evidence="2">The sequence shown here is derived from an EMBL/GenBank/DDBJ whole genome shotgun (WGS) entry which is preliminary data.</text>
</comment>
<evidence type="ECO:0000256" key="1">
    <source>
        <dbReference type="SAM" id="MobiDB-lite"/>
    </source>
</evidence>
<feature type="compositionally biased region" description="Basic and acidic residues" evidence="1">
    <location>
        <begin position="83"/>
        <end position="98"/>
    </location>
</feature>
<organism evidence="2 3">
    <name type="scientific">Dryococelus australis</name>
    <dbReference type="NCBI Taxonomy" id="614101"/>
    <lineage>
        <taxon>Eukaryota</taxon>
        <taxon>Metazoa</taxon>
        <taxon>Ecdysozoa</taxon>
        <taxon>Arthropoda</taxon>
        <taxon>Hexapoda</taxon>
        <taxon>Insecta</taxon>
        <taxon>Pterygota</taxon>
        <taxon>Neoptera</taxon>
        <taxon>Polyneoptera</taxon>
        <taxon>Phasmatodea</taxon>
        <taxon>Verophasmatodea</taxon>
        <taxon>Anareolatae</taxon>
        <taxon>Phasmatidae</taxon>
        <taxon>Eurycanthinae</taxon>
        <taxon>Dryococelus</taxon>
    </lineage>
</organism>
<evidence type="ECO:0000313" key="3">
    <source>
        <dbReference type="Proteomes" id="UP001159363"/>
    </source>
</evidence>
<proteinExistence type="predicted"/>
<reference evidence="2 3" key="1">
    <citation type="submission" date="2023-02" db="EMBL/GenBank/DDBJ databases">
        <title>LHISI_Scaffold_Assembly.</title>
        <authorList>
            <person name="Stuart O.P."/>
            <person name="Cleave R."/>
            <person name="Magrath M.J.L."/>
            <person name="Mikheyev A.S."/>
        </authorList>
    </citation>
    <scope>NUCLEOTIDE SEQUENCE [LARGE SCALE GENOMIC DNA]</scope>
    <source>
        <strain evidence="2">Daus_M_001</strain>
        <tissue evidence="2">Leg muscle</tissue>
    </source>
</reference>
<evidence type="ECO:0000313" key="2">
    <source>
        <dbReference type="EMBL" id="KAJ8892406.1"/>
    </source>
</evidence>
<evidence type="ECO:0008006" key="4">
    <source>
        <dbReference type="Google" id="ProtNLM"/>
    </source>
</evidence>
<feature type="region of interest" description="Disordered" evidence="1">
    <location>
        <begin position="83"/>
        <end position="108"/>
    </location>
</feature>
<name>A0ABQ9I6Z0_9NEOP</name>
<accession>A0ABQ9I6Z0</accession>
<sequence>MGLPTEKYEGLVKGLEREETSSTKLVKARLIIEEKRMNRDAEVEEMFVIFSNTKRKQTSMFIIFYACGEKGYFAKNCAQHRGESKVRGERSAEDKAQEINKTGASVKE</sequence>
<keyword evidence="3" id="KW-1185">Reference proteome</keyword>
<feature type="compositionally biased region" description="Polar residues" evidence="1">
    <location>
        <begin position="99"/>
        <end position="108"/>
    </location>
</feature>